<evidence type="ECO:0000256" key="1">
    <source>
        <dbReference type="ARBA" id="ARBA00006611"/>
    </source>
</evidence>
<dbReference type="Gene3D" id="3.30.450.90">
    <property type="match status" value="1"/>
</dbReference>
<dbReference type="Pfam" id="PF00437">
    <property type="entry name" value="T2SSE"/>
    <property type="match status" value="1"/>
</dbReference>
<protein>
    <submittedName>
        <fullName evidence="6">Type II secretion system protein E</fullName>
    </submittedName>
</protein>
<dbReference type="GO" id="GO:0005524">
    <property type="term" value="F:ATP binding"/>
    <property type="evidence" value="ECO:0007669"/>
    <property type="project" value="UniProtKB-KW"/>
</dbReference>
<dbReference type="Pfam" id="PF05157">
    <property type="entry name" value="MshEN"/>
    <property type="match status" value="1"/>
</dbReference>
<dbReference type="PANTHER" id="PTHR30258">
    <property type="entry name" value="TYPE II SECRETION SYSTEM PROTEIN GSPE-RELATED"/>
    <property type="match status" value="1"/>
</dbReference>
<proteinExistence type="inferred from homology"/>
<dbReference type="InterPro" id="IPR037257">
    <property type="entry name" value="T2SS_E_N_sf"/>
</dbReference>
<dbReference type="InterPro" id="IPR007831">
    <property type="entry name" value="T2SS_GspE_N"/>
</dbReference>
<comment type="caution">
    <text evidence="6">The sequence shown here is derived from an EMBL/GenBank/DDBJ whole genome shotgun (WGS) entry which is preliminary data.</text>
</comment>
<dbReference type="SUPFAM" id="SSF160246">
    <property type="entry name" value="EspE N-terminal domain-like"/>
    <property type="match status" value="1"/>
</dbReference>
<sequence length="588" mass="64267">MTTTLEDQPKAAEADARTGGGKIDPSVFTGPLGQRLISANLLDDEGLEKALIHQQASGQRLGETLLELGILSEEELLPFIEDQLGARAVRLREGLLDPQAVHRIPFELAEALDSLVLFHVRDELTVAMDDPNDLDAIDRIEAITGLRVRPVFAFGASLGRWRRRAYEADFRVDAVTADLDDDALELRSDATDIDITNVHTLADGSPVINLVNYLMLQAVRKGASDIHIEPGRKSAVVRFRIDGQLVEVLTPRRDIYPAVVSRVKVMAKMDIAEHRVPQDGRCQVVADGKEIDLRVSSMPTVLGEKVVIRVLDKKRLTFNLNELGMNEAVLGTVRGMLTKPHGLMLVTGPTGSGKTTTLYSALELIKSARSNIVTVEDPVEYQIEQVNQVQVDATRGVGFVAALRSILRQDPDVIMLGEIRDGETAEVAIRAALTGHLVLSTLHTNDSASAPMRMADMGVEPYKIAAALVGVVAQRLVRTICPQCKTPEYPSTEYLHSLGYKGEKRRAFSRGEGCRECFDTGFRGRRAIYEVLDVTQPARTAIADGASPTDLRERFVAPGSGTLLDAGFELAEQEHTSLAEVSRVALFD</sequence>
<dbReference type="InterPro" id="IPR027417">
    <property type="entry name" value="P-loop_NTPase"/>
</dbReference>
<dbReference type="RefSeq" id="WP_146400384.1">
    <property type="nucleotide sequence ID" value="NZ_SJPQ01000002.1"/>
</dbReference>
<dbReference type="InterPro" id="IPR001482">
    <property type="entry name" value="T2SS/T4SS_dom"/>
</dbReference>
<dbReference type="PROSITE" id="PS00662">
    <property type="entry name" value="T2SP_E"/>
    <property type="match status" value="1"/>
</dbReference>
<name>A0A5C5ZN36_9BACT</name>
<dbReference type="CDD" id="cd01129">
    <property type="entry name" value="PulE-GspE-like"/>
    <property type="match status" value="1"/>
</dbReference>
<gene>
    <name evidence="6" type="primary">epsE_4</name>
    <name evidence="6" type="ORF">Mal64_24040</name>
</gene>
<dbReference type="FunFam" id="3.30.450.90:FF:000001">
    <property type="entry name" value="Type II secretion system ATPase GspE"/>
    <property type="match status" value="1"/>
</dbReference>
<evidence type="ECO:0000256" key="2">
    <source>
        <dbReference type="ARBA" id="ARBA00022741"/>
    </source>
</evidence>
<dbReference type="SUPFAM" id="SSF52540">
    <property type="entry name" value="P-loop containing nucleoside triphosphate hydrolases"/>
    <property type="match status" value="1"/>
</dbReference>
<reference evidence="6 7" key="1">
    <citation type="submission" date="2019-02" db="EMBL/GenBank/DDBJ databases">
        <title>Deep-cultivation of Planctomycetes and their phenomic and genomic characterization uncovers novel biology.</title>
        <authorList>
            <person name="Wiegand S."/>
            <person name="Jogler M."/>
            <person name="Boedeker C."/>
            <person name="Pinto D."/>
            <person name="Vollmers J."/>
            <person name="Rivas-Marin E."/>
            <person name="Kohn T."/>
            <person name="Peeters S.H."/>
            <person name="Heuer A."/>
            <person name="Rast P."/>
            <person name="Oberbeckmann S."/>
            <person name="Bunk B."/>
            <person name="Jeske O."/>
            <person name="Meyerdierks A."/>
            <person name="Storesund J.E."/>
            <person name="Kallscheuer N."/>
            <person name="Luecker S."/>
            <person name="Lage O.M."/>
            <person name="Pohl T."/>
            <person name="Merkel B.J."/>
            <person name="Hornburger P."/>
            <person name="Mueller R.-W."/>
            <person name="Bruemmer F."/>
            <person name="Labrenz M."/>
            <person name="Spormann A.M."/>
            <person name="Op Den Camp H."/>
            <person name="Overmann J."/>
            <person name="Amann R."/>
            <person name="Jetten M.S.M."/>
            <person name="Mascher T."/>
            <person name="Medema M.H."/>
            <person name="Devos D.P."/>
            <person name="Kaster A.-K."/>
            <person name="Ovreas L."/>
            <person name="Rohde M."/>
            <person name="Galperin M.Y."/>
            <person name="Jogler C."/>
        </authorList>
    </citation>
    <scope>NUCLEOTIDE SEQUENCE [LARGE SCALE GENOMIC DNA]</scope>
    <source>
        <strain evidence="6 7">Mal64</strain>
    </source>
</reference>
<dbReference type="FunFam" id="3.40.50.300:FF:000398">
    <property type="entry name" value="Type IV pilus assembly ATPase PilB"/>
    <property type="match status" value="1"/>
</dbReference>
<dbReference type="SMART" id="SM00382">
    <property type="entry name" value="AAA"/>
    <property type="match status" value="1"/>
</dbReference>
<evidence type="ECO:0000313" key="6">
    <source>
        <dbReference type="EMBL" id="TWT88914.1"/>
    </source>
</evidence>
<comment type="similarity">
    <text evidence="1">Belongs to the GSP E family.</text>
</comment>
<keyword evidence="2" id="KW-0547">Nucleotide-binding</keyword>
<evidence type="ECO:0000256" key="4">
    <source>
        <dbReference type="SAM" id="MobiDB-lite"/>
    </source>
</evidence>
<dbReference type="InterPro" id="IPR003593">
    <property type="entry name" value="AAA+_ATPase"/>
</dbReference>
<keyword evidence="3" id="KW-0067">ATP-binding</keyword>
<feature type="region of interest" description="Disordered" evidence="4">
    <location>
        <begin position="1"/>
        <end position="25"/>
    </location>
</feature>
<dbReference type="GO" id="GO:0016887">
    <property type="term" value="F:ATP hydrolysis activity"/>
    <property type="evidence" value="ECO:0007669"/>
    <property type="project" value="TreeGrafter"/>
</dbReference>
<feature type="compositionally biased region" description="Basic and acidic residues" evidence="4">
    <location>
        <begin position="7"/>
        <end position="16"/>
    </location>
</feature>
<dbReference type="OrthoDB" id="244550at2"/>
<evidence type="ECO:0000313" key="7">
    <source>
        <dbReference type="Proteomes" id="UP000315440"/>
    </source>
</evidence>
<dbReference type="AlphaFoldDB" id="A0A5C5ZN36"/>
<dbReference type="GO" id="GO:0005886">
    <property type="term" value="C:plasma membrane"/>
    <property type="evidence" value="ECO:0007669"/>
    <property type="project" value="TreeGrafter"/>
</dbReference>
<evidence type="ECO:0000259" key="5">
    <source>
        <dbReference type="PROSITE" id="PS00662"/>
    </source>
</evidence>
<dbReference type="Proteomes" id="UP000315440">
    <property type="component" value="Unassembled WGS sequence"/>
</dbReference>
<keyword evidence="7" id="KW-1185">Reference proteome</keyword>
<dbReference type="Gene3D" id="3.30.300.160">
    <property type="entry name" value="Type II secretion system, protein E, N-terminal domain"/>
    <property type="match status" value="1"/>
</dbReference>
<dbReference type="PANTHER" id="PTHR30258:SF3">
    <property type="entry name" value="SLL1921 PROTEIN"/>
    <property type="match status" value="1"/>
</dbReference>
<accession>A0A5C5ZN36</accession>
<dbReference type="Gene3D" id="3.40.50.300">
    <property type="entry name" value="P-loop containing nucleotide triphosphate hydrolases"/>
    <property type="match status" value="1"/>
</dbReference>
<feature type="domain" description="Bacterial type II secretion system protein E" evidence="5">
    <location>
        <begin position="407"/>
        <end position="421"/>
    </location>
</feature>
<evidence type="ECO:0000256" key="3">
    <source>
        <dbReference type="ARBA" id="ARBA00022840"/>
    </source>
</evidence>
<dbReference type="EMBL" id="SJPQ01000002">
    <property type="protein sequence ID" value="TWT88914.1"/>
    <property type="molecule type" value="Genomic_DNA"/>
</dbReference>
<organism evidence="6 7">
    <name type="scientific">Pseudobythopirellula maris</name>
    <dbReference type="NCBI Taxonomy" id="2527991"/>
    <lineage>
        <taxon>Bacteria</taxon>
        <taxon>Pseudomonadati</taxon>
        <taxon>Planctomycetota</taxon>
        <taxon>Planctomycetia</taxon>
        <taxon>Pirellulales</taxon>
        <taxon>Lacipirellulaceae</taxon>
        <taxon>Pseudobythopirellula</taxon>
    </lineage>
</organism>